<dbReference type="OrthoDB" id="4492872at2759"/>
<dbReference type="EMBL" id="ML732181">
    <property type="protein sequence ID" value="KAB8076381.1"/>
    <property type="molecule type" value="Genomic_DNA"/>
</dbReference>
<keyword evidence="3" id="KW-1185">Reference proteome</keyword>
<feature type="compositionally biased region" description="Basic and acidic residues" evidence="1">
    <location>
        <begin position="8"/>
        <end position="18"/>
    </location>
</feature>
<gene>
    <name evidence="2" type="ORF">BDV29DRAFT_170137</name>
</gene>
<evidence type="ECO:0000256" key="1">
    <source>
        <dbReference type="SAM" id="MobiDB-lite"/>
    </source>
</evidence>
<name>A0A5N5X6L7_9EURO</name>
<feature type="compositionally biased region" description="Basic and acidic residues" evidence="1">
    <location>
        <begin position="39"/>
        <end position="51"/>
    </location>
</feature>
<reference evidence="2 3" key="1">
    <citation type="submission" date="2019-04" db="EMBL/GenBank/DDBJ databases">
        <title>Friends and foes A comparative genomics study of 23 Aspergillus species from section Flavi.</title>
        <authorList>
            <consortium name="DOE Joint Genome Institute"/>
            <person name="Kjaerbolling I."/>
            <person name="Vesth T."/>
            <person name="Frisvad J.C."/>
            <person name="Nybo J.L."/>
            <person name="Theobald S."/>
            <person name="Kildgaard S."/>
            <person name="Isbrandt T."/>
            <person name="Kuo A."/>
            <person name="Sato A."/>
            <person name="Lyhne E.K."/>
            <person name="Kogle M.E."/>
            <person name="Wiebenga A."/>
            <person name="Kun R.S."/>
            <person name="Lubbers R.J."/>
            <person name="Makela M.R."/>
            <person name="Barry K."/>
            <person name="Chovatia M."/>
            <person name="Clum A."/>
            <person name="Daum C."/>
            <person name="Haridas S."/>
            <person name="He G."/>
            <person name="LaButti K."/>
            <person name="Lipzen A."/>
            <person name="Mondo S."/>
            <person name="Riley R."/>
            <person name="Salamov A."/>
            <person name="Simmons B.A."/>
            <person name="Magnuson J.K."/>
            <person name="Henrissat B."/>
            <person name="Mortensen U.H."/>
            <person name="Larsen T.O."/>
            <person name="Devries R.P."/>
            <person name="Grigoriev I.V."/>
            <person name="Machida M."/>
            <person name="Baker S.E."/>
            <person name="Andersen M.R."/>
        </authorList>
    </citation>
    <scope>NUCLEOTIDE SEQUENCE [LARGE SCALE GENOMIC DNA]</scope>
    <source>
        <strain evidence="2 3">CBS 151.66</strain>
    </source>
</reference>
<organism evidence="2 3">
    <name type="scientific">Aspergillus leporis</name>
    <dbReference type="NCBI Taxonomy" id="41062"/>
    <lineage>
        <taxon>Eukaryota</taxon>
        <taxon>Fungi</taxon>
        <taxon>Dikarya</taxon>
        <taxon>Ascomycota</taxon>
        <taxon>Pezizomycotina</taxon>
        <taxon>Eurotiomycetes</taxon>
        <taxon>Eurotiomycetidae</taxon>
        <taxon>Eurotiales</taxon>
        <taxon>Aspergillaceae</taxon>
        <taxon>Aspergillus</taxon>
        <taxon>Aspergillus subgen. Circumdati</taxon>
    </lineage>
</organism>
<evidence type="ECO:0000313" key="3">
    <source>
        <dbReference type="Proteomes" id="UP000326565"/>
    </source>
</evidence>
<feature type="region of interest" description="Disordered" evidence="1">
    <location>
        <begin position="1"/>
        <end position="51"/>
    </location>
</feature>
<dbReference type="AlphaFoldDB" id="A0A5N5X6L7"/>
<dbReference type="Proteomes" id="UP000326565">
    <property type="component" value="Unassembled WGS sequence"/>
</dbReference>
<evidence type="ECO:0000313" key="2">
    <source>
        <dbReference type="EMBL" id="KAB8076381.1"/>
    </source>
</evidence>
<protein>
    <submittedName>
        <fullName evidence="2">Uncharacterized protein</fullName>
    </submittedName>
</protein>
<proteinExistence type="predicted"/>
<sequence length="117" mass="12779">MENVVGSDHFHKGEEDPFSKGSSETGSCEGLIENTGGNSDRRLDDVGGRDVKPPFTVNSVRECIDACASYKDNECKRAIWTNNADGNFQRPCWLRGWNGVAKVPTKVGGYSSAHVQE</sequence>
<accession>A0A5N5X6L7</accession>